<name>A0A7W6W599_9HYPH</name>
<dbReference type="CDD" id="cd00229">
    <property type="entry name" value="SGNH_hydrolase"/>
    <property type="match status" value="1"/>
</dbReference>
<dbReference type="PANTHER" id="PTHR30383">
    <property type="entry name" value="THIOESTERASE 1/PROTEASE 1/LYSOPHOSPHOLIPASE L1"/>
    <property type="match status" value="1"/>
</dbReference>
<dbReference type="Pfam" id="PF00657">
    <property type="entry name" value="Lipase_GDSL"/>
    <property type="match status" value="1"/>
</dbReference>
<proteinExistence type="predicted"/>
<evidence type="ECO:0000313" key="2">
    <source>
        <dbReference type="Proteomes" id="UP000540909"/>
    </source>
</evidence>
<dbReference type="AlphaFoldDB" id="A0A7W6W599"/>
<evidence type="ECO:0000313" key="1">
    <source>
        <dbReference type="EMBL" id="MBB4235980.1"/>
    </source>
</evidence>
<dbReference type="Gene3D" id="3.40.50.1110">
    <property type="entry name" value="SGNH hydrolase"/>
    <property type="match status" value="1"/>
</dbReference>
<dbReference type="PANTHER" id="PTHR30383:SF5">
    <property type="entry name" value="SGNH HYDROLASE-TYPE ESTERASE DOMAIN-CONTAINING PROTEIN"/>
    <property type="match status" value="1"/>
</dbReference>
<gene>
    <name evidence="1" type="ORF">GGD57_002555</name>
</gene>
<accession>A0A7W6W599</accession>
<dbReference type="InterPro" id="IPR036514">
    <property type="entry name" value="SGNH_hydro_sf"/>
</dbReference>
<protein>
    <submittedName>
        <fullName evidence="1">Lysophospholipase L1-like esterase</fullName>
    </submittedName>
</protein>
<organism evidence="1 2">
    <name type="scientific">Rhizobium esperanzae</name>
    <dbReference type="NCBI Taxonomy" id="1967781"/>
    <lineage>
        <taxon>Bacteria</taxon>
        <taxon>Pseudomonadati</taxon>
        <taxon>Pseudomonadota</taxon>
        <taxon>Alphaproteobacteria</taxon>
        <taxon>Hyphomicrobiales</taxon>
        <taxon>Rhizobiaceae</taxon>
        <taxon>Rhizobium/Agrobacterium group</taxon>
        <taxon>Rhizobium</taxon>
    </lineage>
</organism>
<dbReference type="GO" id="GO:0004622">
    <property type="term" value="F:phosphatidylcholine lysophospholipase activity"/>
    <property type="evidence" value="ECO:0007669"/>
    <property type="project" value="TreeGrafter"/>
</dbReference>
<dbReference type="SUPFAM" id="SSF52266">
    <property type="entry name" value="SGNH hydrolase"/>
    <property type="match status" value="1"/>
</dbReference>
<dbReference type="InterPro" id="IPR051532">
    <property type="entry name" value="Ester_Hydrolysis_Enzymes"/>
</dbReference>
<dbReference type="InterPro" id="IPR001087">
    <property type="entry name" value="GDSL"/>
</dbReference>
<dbReference type="Proteomes" id="UP000540909">
    <property type="component" value="Unassembled WGS sequence"/>
</dbReference>
<comment type="caution">
    <text evidence="1">The sequence shown here is derived from an EMBL/GenBank/DDBJ whole genome shotgun (WGS) entry which is preliminary data.</text>
</comment>
<reference evidence="1 2" key="1">
    <citation type="submission" date="2020-08" db="EMBL/GenBank/DDBJ databases">
        <title>Genomic Encyclopedia of Type Strains, Phase IV (KMG-V): Genome sequencing to study the core and pangenomes of soil and plant-associated prokaryotes.</title>
        <authorList>
            <person name="Whitman W."/>
        </authorList>
    </citation>
    <scope>NUCLEOTIDE SEQUENCE [LARGE SCALE GENOMIC DNA]</scope>
    <source>
        <strain evidence="1 2">SEMIA 4089</strain>
    </source>
</reference>
<sequence length="257" mass="28006">MSDVSRSNSDARPFREMVPSLLQGLLMIGLRLWRAMPMARRPAYGLVLLFTCCAMFSVTGNSNAEGLPPLKIVAFGTSLTARGGWQPALETELAACLQRPVNVESVAKSGETTLWALTQLDRVVAGQPDIVLIELYANDAALQRFVSLAQSRKNIGDILDQLRQRLPRARIIVMAMNPFSGMRGLIRPFVGSYIAAHQAEAEVRGLEFVDHQPNWQRLTPGDLAAAIPDGAHPLPDIASKIIVPELVKQIAGGNCKE</sequence>
<dbReference type="EMBL" id="JACIFY010000008">
    <property type="protein sequence ID" value="MBB4235980.1"/>
    <property type="molecule type" value="Genomic_DNA"/>
</dbReference>